<dbReference type="EMBL" id="JAAIJR010000391">
    <property type="protein sequence ID" value="NEX23869.1"/>
    <property type="molecule type" value="Genomic_DNA"/>
</dbReference>
<evidence type="ECO:0000313" key="1">
    <source>
        <dbReference type="EMBL" id="NEX23869.1"/>
    </source>
</evidence>
<reference evidence="1 2" key="2">
    <citation type="submission" date="2020-02" db="EMBL/GenBank/DDBJ databases">
        <title>Genome sequences of Thiorhodococcus mannitoliphagus and Thiorhodococcus minor, purple sulfur photosynthetic bacteria in the gammaproteobacterial family, Chromatiaceae.</title>
        <authorList>
            <person name="Aviles F.A."/>
            <person name="Meyer T.E."/>
            <person name="Kyndt J.A."/>
        </authorList>
    </citation>
    <scope>NUCLEOTIDE SEQUENCE [LARGE SCALE GENOMIC DNA]</scope>
    <source>
        <strain evidence="1 2">DSM 18266</strain>
    </source>
</reference>
<accession>A0A6P1E1W9</accession>
<dbReference type="Proteomes" id="UP000471640">
    <property type="component" value="Unassembled WGS sequence"/>
</dbReference>
<protein>
    <submittedName>
        <fullName evidence="1">Uncharacterized protein</fullName>
    </submittedName>
</protein>
<keyword evidence="2" id="KW-1185">Reference proteome</keyword>
<reference evidence="2" key="1">
    <citation type="journal article" date="2020" name="Microbiol. Resour. Announc.">
        <title>Draft Genome Sequences of Thiorhodococcus mannitoliphagus and Thiorhodococcus minor, Purple Sulfur Photosynthetic Bacteria in the Gammaproteobacterial Family Chromatiaceae.</title>
        <authorList>
            <person name="Aviles F.A."/>
            <person name="Meyer T.E."/>
            <person name="Kyndt J.A."/>
        </authorList>
    </citation>
    <scope>NUCLEOTIDE SEQUENCE [LARGE SCALE GENOMIC DNA]</scope>
    <source>
        <strain evidence="2">DSM 18266</strain>
    </source>
</reference>
<sequence length="72" mass="7839">MTQADLLTQGEKILDPGSAAMAMAMAMATLLGARDVDLQHIAFLEDNTLNGNVRETNSVTKLLRIDHAKTRE</sequence>
<dbReference type="AlphaFoldDB" id="A0A6P1E1W9"/>
<organism evidence="1 2">
    <name type="scientific">Thiorhodococcus mannitoliphagus</name>
    <dbReference type="NCBI Taxonomy" id="329406"/>
    <lineage>
        <taxon>Bacteria</taxon>
        <taxon>Pseudomonadati</taxon>
        <taxon>Pseudomonadota</taxon>
        <taxon>Gammaproteobacteria</taxon>
        <taxon>Chromatiales</taxon>
        <taxon>Chromatiaceae</taxon>
        <taxon>Thiorhodococcus</taxon>
    </lineage>
</organism>
<proteinExistence type="predicted"/>
<comment type="caution">
    <text evidence="1">The sequence shown here is derived from an EMBL/GenBank/DDBJ whole genome shotgun (WGS) entry which is preliminary data.</text>
</comment>
<name>A0A6P1E1W9_9GAMM</name>
<gene>
    <name evidence="1" type="ORF">G3480_27070</name>
</gene>
<dbReference type="RefSeq" id="WP_164657267.1">
    <property type="nucleotide sequence ID" value="NZ_JAAIJR010000391.1"/>
</dbReference>
<evidence type="ECO:0000313" key="2">
    <source>
        <dbReference type="Proteomes" id="UP000471640"/>
    </source>
</evidence>